<dbReference type="SUPFAM" id="SSF144091">
    <property type="entry name" value="Rhomboid-like"/>
    <property type="match status" value="1"/>
</dbReference>
<keyword evidence="9" id="KW-0645">Protease</keyword>
<evidence type="ECO:0000256" key="1">
    <source>
        <dbReference type="ARBA" id="ARBA00004141"/>
    </source>
</evidence>
<dbReference type="RefSeq" id="WP_317997421.1">
    <property type="nucleotide sequence ID" value="NZ_AP025523.1"/>
</dbReference>
<keyword evidence="6 7" id="KW-0472">Membrane</keyword>
<dbReference type="Pfam" id="PF01694">
    <property type="entry name" value="Rhomboid"/>
    <property type="match status" value="1"/>
</dbReference>
<keyword evidence="3 7" id="KW-0812">Transmembrane</keyword>
<dbReference type="AlphaFoldDB" id="A0AAN2C9E8"/>
<feature type="transmembrane region" description="Helical" evidence="7">
    <location>
        <begin position="130"/>
        <end position="149"/>
    </location>
</feature>
<feature type="transmembrane region" description="Helical" evidence="7">
    <location>
        <begin position="70"/>
        <end position="94"/>
    </location>
</feature>
<evidence type="ECO:0000256" key="3">
    <source>
        <dbReference type="ARBA" id="ARBA00022692"/>
    </source>
</evidence>
<organism evidence="9 10">
    <name type="scientific">Vulcanimicrobium alpinum</name>
    <dbReference type="NCBI Taxonomy" id="3016050"/>
    <lineage>
        <taxon>Bacteria</taxon>
        <taxon>Bacillati</taxon>
        <taxon>Vulcanimicrobiota</taxon>
        <taxon>Vulcanimicrobiia</taxon>
        <taxon>Vulcanimicrobiales</taxon>
        <taxon>Vulcanimicrobiaceae</taxon>
        <taxon>Vulcanimicrobium</taxon>
    </lineage>
</organism>
<evidence type="ECO:0000256" key="7">
    <source>
        <dbReference type="SAM" id="Phobius"/>
    </source>
</evidence>
<dbReference type="GO" id="GO:0016020">
    <property type="term" value="C:membrane"/>
    <property type="evidence" value="ECO:0007669"/>
    <property type="project" value="UniProtKB-SubCell"/>
</dbReference>
<evidence type="ECO:0000259" key="8">
    <source>
        <dbReference type="Pfam" id="PF01694"/>
    </source>
</evidence>
<protein>
    <submittedName>
        <fullName evidence="9">Rhomboid family intramembrane serine protease</fullName>
    </submittedName>
</protein>
<dbReference type="EMBL" id="AP025523">
    <property type="protein sequence ID" value="BDE06465.1"/>
    <property type="molecule type" value="Genomic_DNA"/>
</dbReference>
<dbReference type="InterPro" id="IPR022764">
    <property type="entry name" value="Peptidase_S54_rhomboid_dom"/>
</dbReference>
<feature type="transmembrane region" description="Helical" evidence="7">
    <location>
        <begin position="202"/>
        <end position="223"/>
    </location>
</feature>
<name>A0AAN2C9E8_UNVUL</name>
<reference evidence="9 10" key="1">
    <citation type="journal article" date="2022" name="ISME Commun">
        <title>Vulcanimicrobium alpinus gen. nov. sp. nov., the first cultivated representative of the candidate phylum 'Eremiobacterota', is a metabolically versatile aerobic anoxygenic phototroph.</title>
        <authorList>
            <person name="Yabe S."/>
            <person name="Muto K."/>
            <person name="Abe K."/>
            <person name="Yokota A."/>
            <person name="Staudigel H."/>
            <person name="Tebo B.M."/>
        </authorList>
    </citation>
    <scope>NUCLEOTIDE SEQUENCE [LARGE SCALE GENOMIC DNA]</scope>
    <source>
        <strain evidence="9 10">WC8-2</strain>
    </source>
</reference>
<dbReference type="PANTHER" id="PTHR43731:SF14">
    <property type="entry name" value="PRESENILIN-ASSOCIATED RHOMBOID-LIKE PROTEIN, MITOCHONDRIAL"/>
    <property type="match status" value="1"/>
</dbReference>
<gene>
    <name evidence="9" type="ORF">WPS_17410</name>
</gene>
<dbReference type="GO" id="GO:0004252">
    <property type="term" value="F:serine-type endopeptidase activity"/>
    <property type="evidence" value="ECO:0007669"/>
    <property type="project" value="InterPro"/>
</dbReference>
<dbReference type="PANTHER" id="PTHR43731">
    <property type="entry name" value="RHOMBOID PROTEASE"/>
    <property type="match status" value="1"/>
</dbReference>
<dbReference type="GO" id="GO:0006508">
    <property type="term" value="P:proteolysis"/>
    <property type="evidence" value="ECO:0007669"/>
    <property type="project" value="UniProtKB-KW"/>
</dbReference>
<keyword evidence="10" id="KW-1185">Reference proteome</keyword>
<evidence type="ECO:0000256" key="4">
    <source>
        <dbReference type="ARBA" id="ARBA00022801"/>
    </source>
</evidence>
<keyword evidence="4" id="KW-0378">Hydrolase</keyword>
<dbReference type="Proteomes" id="UP001317532">
    <property type="component" value="Chromosome"/>
</dbReference>
<dbReference type="KEGG" id="vab:WPS_17410"/>
<evidence type="ECO:0000256" key="6">
    <source>
        <dbReference type="ARBA" id="ARBA00023136"/>
    </source>
</evidence>
<evidence type="ECO:0000313" key="9">
    <source>
        <dbReference type="EMBL" id="BDE06465.1"/>
    </source>
</evidence>
<feature type="transmembrane region" description="Helical" evidence="7">
    <location>
        <begin position="12"/>
        <end position="29"/>
    </location>
</feature>
<accession>A0AAN2C9E8</accession>
<dbReference type="InterPro" id="IPR035952">
    <property type="entry name" value="Rhomboid-like_sf"/>
</dbReference>
<dbReference type="InterPro" id="IPR050925">
    <property type="entry name" value="Rhomboid_protease_S54"/>
</dbReference>
<feature type="transmembrane region" description="Helical" evidence="7">
    <location>
        <begin position="106"/>
        <end position="124"/>
    </location>
</feature>
<comment type="similarity">
    <text evidence="2">Belongs to the peptidase S54 family.</text>
</comment>
<comment type="subcellular location">
    <subcellularLocation>
        <location evidence="1">Membrane</location>
        <topology evidence="1">Multi-pass membrane protein</topology>
    </subcellularLocation>
</comment>
<sequence length="236" mass="25292">MIPIGDDERRPIFPFVVYLVVAINVYVFVQELASGPGIDRFIGAFAAIPYDITHDVALAPPSPPVPALTIVTSMFLHGSIPHIAFNMLFLLVFGPAVEYLCGHLRFAVFYLLSGIAGGIAQIAIGPNSHIPALGASGAIAGVLGAYLVNFPLARVRTIVPIGCFPLFLRLPAIVVIGIWALTQFLNGFGSVSDRAAASQGGTAYFAHIGGFCAGVIMIGFFKIRDTAQRRAYRYYY</sequence>
<evidence type="ECO:0000313" key="10">
    <source>
        <dbReference type="Proteomes" id="UP001317532"/>
    </source>
</evidence>
<dbReference type="Gene3D" id="1.20.1540.10">
    <property type="entry name" value="Rhomboid-like"/>
    <property type="match status" value="1"/>
</dbReference>
<feature type="domain" description="Peptidase S54 rhomboid" evidence="8">
    <location>
        <begin position="69"/>
        <end position="218"/>
    </location>
</feature>
<feature type="transmembrane region" description="Helical" evidence="7">
    <location>
        <begin position="161"/>
        <end position="182"/>
    </location>
</feature>
<evidence type="ECO:0000256" key="2">
    <source>
        <dbReference type="ARBA" id="ARBA00009045"/>
    </source>
</evidence>
<proteinExistence type="inferred from homology"/>
<evidence type="ECO:0000256" key="5">
    <source>
        <dbReference type="ARBA" id="ARBA00022989"/>
    </source>
</evidence>
<keyword evidence="5 7" id="KW-1133">Transmembrane helix</keyword>